<evidence type="ECO:0000256" key="1">
    <source>
        <dbReference type="ARBA" id="ARBA00004167"/>
    </source>
</evidence>
<comment type="subcellular location">
    <subcellularLocation>
        <location evidence="1">Membrane</location>
        <topology evidence="1">Single-pass membrane protein</topology>
    </subcellularLocation>
</comment>
<keyword evidence="2 6" id="KW-0812">Transmembrane</keyword>
<dbReference type="STRING" id="1036611.A0A1L9Q1V5"/>
<proteinExistence type="predicted"/>
<dbReference type="VEuPathDB" id="FungiDB:ASPVEDRAFT_88981"/>
<feature type="signal peptide" evidence="7">
    <location>
        <begin position="1"/>
        <end position="20"/>
    </location>
</feature>
<gene>
    <name evidence="8" type="ORF">ASPVEDRAFT_88981</name>
</gene>
<feature type="region of interest" description="Disordered" evidence="5">
    <location>
        <begin position="157"/>
        <end position="181"/>
    </location>
</feature>
<evidence type="ECO:0000256" key="7">
    <source>
        <dbReference type="SAM" id="SignalP"/>
    </source>
</evidence>
<name>A0A1L9Q1V5_ASPVE</name>
<dbReference type="Proteomes" id="UP000184073">
    <property type="component" value="Unassembled WGS sequence"/>
</dbReference>
<evidence type="ECO:0000256" key="3">
    <source>
        <dbReference type="ARBA" id="ARBA00022989"/>
    </source>
</evidence>
<evidence type="ECO:0000256" key="5">
    <source>
        <dbReference type="SAM" id="MobiDB-lite"/>
    </source>
</evidence>
<dbReference type="AlphaFoldDB" id="A0A1L9Q1V5"/>
<dbReference type="GO" id="GO:0016020">
    <property type="term" value="C:membrane"/>
    <property type="evidence" value="ECO:0007669"/>
    <property type="project" value="UniProtKB-SubCell"/>
</dbReference>
<evidence type="ECO:0008006" key="10">
    <source>
        <dbReference type="Google" id="ProtNLM"/>
    </source>
</evidence>
<keyword evidence="4 6" id="KW-0472">Membrane</keyword>
<feature type="chain" id="PRO_5011978971" description="Mid2 domain-containing protein" evidence="7">
    <location>
        <begin position="21"/>
        <end position="281"/>
    </location>
</feature>
<evidence type="ECO:0000313" key="8">
    <source>
        <dbReference type="EMBL" id="OJJ07740.1"/>
    </source>
</evidence>
<organism evidence="8 9">
    <name type="scientific">Aspergillus versicolor CBS 583.65</name>
    <dbReference type="NCBI Taxonomy" id="1036611"/>
    <lineage>
        <taxon>Eukaryota</taxon>
        <taxon>Fungi</taxon>
        <taxon>Dikarya</taxon>
        <taxon>Ascomycota</taxon>
        <taxon>Pezizomycotina</taxon>
        <taxon>Eurotiomycetes</taxon>
        <taxon>Eurotiomycetidae</taxon>
        <taxon>Eurotiales</taxon>
        <taxon>Aspergillaceae</taxon>
        <taxon>Aspergillus</taxon>
        <taxon>Aspergillus subgen. Nidulantes</taxon>
    </lineage>
</organism>
<dbReference type="PANTHER" id="PTHR15549:SF26">
    <property type="entry name" value="AXIAL BUDDING PATTERN PROTEIN 2-RELATED"/>
    <property type="match status" value="1"/>
</dbReference>
<keyword evidence="3 6" id="KW-1133">Transmembrane helix</keyword>
<keyword evidence="7" id="KW-0732">Signal</keyword>
<dbReference type="InterPro" id="IPR051694">
    <property type="entry name" value="Immunoregulatory_rcpt-like"/>
</dbReference>
<dbReference type="EMBL" id="KV878138">
    <property type="protein sequence ID" value="OJJ07740.1"/>
    <property type="molecule type" value="Genomic_DNA"/>
</dbReference>
<dbReference type="RefSeq" id="XP_040673502.1">
    <property type="nucleotide sequence ID" value="XM_040818469.1"/>
</dbReference>
<sequence>MARYHCLLLFMSFLLTTAKAKCYYPNGDSENGLEHQPCISVEGQESFCCSLNRTNPPGGSLDDGYTVDFCMKNGLCKNVADGDTVTYFRSMCSTPEWPEANCLDPCRGSDTGATPPMTPCDGTENSTVWCCGDKADCCGTTSAVTIAPVLAAVASASSPSTSATATPSDTPSTPSTADSSSLSTGAMAGIGVGAVIGTMVILAGLGYFWMRHRKSTAGGNTATPMVDKNMRMHNGAAEVSGLNHRKQPTLVEVDGSNTRAMLELNTGDGLRHELGDGREYR</sequence>
<reference evidence="9" key="1">
    <citation type="journal article" date="2017" name="Genome Biol.">
        <title>Comparative genomics reveals high biological diversity and specific adaptations in the industrially and medically important fungal genus Aspergillus.</title>
        <authorList>
            <person name="de Vries R.P."/>
            <person name="Riley R."/>
            <person name="Wiebenga A."/>
            <person name="Aguilar-Osorio G."/>
            <person name="Amillis S."/>
            <person name="Uchima C.A."/>
            <person name="Anderluh G."/>
            <person name="Asadollahi M."/>
            <person name="Askin M."/>
            <person name="Barry K."/>
            <person name="Battaglia E."/>
            <person name="Bayram O."/>
            <person name="Benocci T."/>
            <person name="Braus-Stromeyer S.A."/>
            <person name="Caldana C."/>
            <person name="Canovas D."/>
            <person name="Cerqueira G.C."/>
            <person name="Chen F."/>
            <person name="Chen W."/>
            <person name="Choi C."/>
            <person name="Clum A."/>
            <person name="Dos Santos R.A."/>
            <person name="Damasio A.R."/>
            <person name="Diallinas G."/>
            <person name="Emri T."/>
            <person name="Fekete E."/>
            <person name="Flipphi M."/>
            <person name="Freyberg S."/>
            <person name="Gallo A."/>
            <person name="Gournas C."/>
            <person name="Habgood R."/>
            <person name="Hainaut M."/>
            <person name="Harispe M.L."/>
            <person name="Henrissat B."/>
            <person name="Hilden K.S."/>
            <person name="Hope R."/>
            <person name="Hossain A."/>
            <person name="Karabika E."/>
            <person name="Karaffa L."/>
            <person name="Karanyi Z."/>
            <person name="Krasevec N."/>
            <person name="Kuo A."/>
            <person name="Kusch H."/>
            <person name="LaButti K."/>
            <person name="Lagendijk E.L."/>
            <person name="Lapidus A."/>
            <person name="Levasseur A."/>
            <person name="Lindquist E."/>
            <person name="Lipzen A."/>
            <person name="Logrieco A.F."/>
            <person name="MacCabe A."/>
            <person name="Maekelae M.R."/>
            <person name="Malavazi I."/>
            <person name="Melin P."/>
            <person name="Meyer V."/>
            <person name="Mielnichuk N."/>
            <person name="Miskei M."/>
            <person name="Molnar A.P."/>
            <person name="Mule G."/>
            <person name="Ngan C.Y."/>
            <person name="Orejas M."/>
            <person name="Orosz E."/>
            <person name="Ouedraogo J.P."/>
            <person name="Overkamp K.M."/>
            <person name="Park H.-S."/>
            <person name="Perrone G."/>
            <person name="Piumi F."/>
            <person name="Punt P.J."/>
            <person name="Ram A.F."/>
            <person name="Ramon A."/>
            <person name="Rauscher S."/>
            <person name="Record E."/>
            <person name="Riano-Pachon D.M."/>
            <person name="Robert V."/>
            <person name="Roehrig J."/>
            <person name="Ruller R."/>
            <person name="Salamov A."/>
            <person name="Salih N.S."/>
            <person name="Samson R.A."/>
            <person name="Sandor E."/>
            <person name="Sanguinetti M."/>
            <person name="Schuetze T."/>
            <person name="Sepcic K."/>
            <person name="Shelest E."/>
            <person name="Sherlock G."/>
            <person name="Sophianopoulou V."/>
            <person name="Squina F.M."/>
            <person name="Sun H."/>
            <person name="Susca A."/>
            <person name="Todd R.B."/>
            <person name="Tsang A."/>
            <person name="Unkles S.E."/>
            <person name="van de Wiele N."/>
            <person name="van Rossen-Uffink D."/>
            <person name="Oliveira J.V."/>
            <person name="Vesth T.C."/>
            <person name="Visser J."/>
            <person name="Yu J.-H."/>
            <person name="Zhou M."/>
            <person name="Andersen M.R."/>
            <person name="Archer D.B."/>
            <person name="Baker S.E."/>
            <person name="Benoit I."/>
            <person name="Brakhage A.A."/>
            <person name="Braus G.H."/>
            <person name="Fischer R."/>
            <person name="Frisvad J.C."/>
            <person name="Goldman G.H."/>
            <person name="Houbraken J."/>
            <person name="Oakley B."/>
            <person name="Pocsi I."/>
            <person name="Scazzocchio C."/>
            <person name="Seiboth B."/>
            <person name="vanKuyk P.A."/>
            <person name="Wortman J."/>
            <person name="Dyer P.S."/>
            <person name="Grigoriev I.V."/>
        </authorList>
    </citation>
    <scope>NUCLEOTIDE SEQUENCE [LARGE SCALE GENOMIC DNA]</scope>
    <source>
        <strain evidence="9">CBS 583.65</strain>
    </source>
</reference>
<dbReference type="PANTHER" id="PTHR15549">
    <property type="entry name" value="PAIRED IMMUNOGLOBULIN-LIKE TYPE 2 RECEPTOR"/>
    <property type="match status" value="1"/>
</dbReference>
<dbReference type="GO" id="GO:0071944">
    <property type="term" value="C:cell periphery"/>
    <property type="evidence" value="ECO:0007669"/>
    <property type="project" value="UniProtKB-ARBA"/>
</dbReference>
<evidence type="ECO:0000256" key="4">
    <source>
        <dbReference type="ARBA" id="ARBA00023136"/>
    </source>
</evidence>
<dbReference type="OrthoDB" id="5215637at2759"/>
<dbReference type="GeneID" id="63733980"/>
<accession>A0A1L9Q1V5</accession>
<evidence type="ECO:0000256" key="2">
    <source>
        <dbReference type="ARBA" id="ARBA00022692"/>
    </source>
</evidence>
<evidence type="ECO:0000256" key="6">
    <source>
        <dbReference type="SAM" id="Phobius"/>
    </source>
</evidence>
<evidence type="ECO:0000313" key="9">
    <source>
        <dbReference type="Proteomes" id="UP000184073"/>
    </source>
</evidence>
<protein>
    <recommendedName>
        <fullName evidence="10">Mid2 domain-containing protein</fullName>
    </recommendedName>
</protein>
<feature type="transmembrane region" description="Helical" evidence="6">
    <location>
        <begin position="186"/>
        <end position="209"/>
    </location>
</feature>
<keyword evidence="9" id="KW-1185">Reference proteome</keyword>